<protein>
    <submittedName>
        <fullName evidence="1">Uncharacterized protein</fullName>
    </submittedName>
</protein>
<evidence type="ECO:0000313" key="2">
    <source>
        <dbReference type="Proteomes" id="UP000054567"/>
    </source>
</evidence>
<gene>
    <name evidence="1" type="ORF">CPAG_05278</name>
</gene>
<organism evidence="1 2">
    <name type="scientific">Coccidioides posadasii RMSCC 3488</name>
    <dbReference type="NCBI Taxonomy" id="454284"/>
    <lineage>
        <taxon>Eukaryota</taxon>
        <taxon>Fungi</taxon>
        <taxon>Dikarya</taxon>
        <taxon>Ascomycota</taxon>
        <taxon>Pezizomycotina</taxon>
        <taxon>Eurotiomycetes</taxon>
        <taxon>Eurotiomycetidae</taxon>
        <taxon>Onygenales</taxon>
        <taxon>Onygenaceae</taxon>
        <taxon>Coccidioides</taxon>
    </lineage>
</organism>
<accession>A0A0J6FHV2</accession>
<name>A0A0J6FHV2_COCPO</name>
<dbReference type="Proteomes" id="UP000054567">
    <property type="component" value="Unassembled WGS sequence"/>
</dbReference>
<reference evidence="2" key="3">
    <citation type="journal article" date="2010" name="Genome Res.">
        <title>Population genomic sequencing of Coccidioides fungi reveals recent hybridization and transposon control.</title>
        <authorList>
            <person name="Neafsey D.E."/>
            <person name="Barker B.M."/>
            <person name="Sharpton T.J."/>
            <person name="Stajich J.E."/>
            <person name="Park D.J."/>
            <person name="Whiston E."/>
            <person name="Hung C.-Y."/>
            <person name="McMahan C."/>
            <person name="White J."/>
            <person name="Sykes S."/>
            <person name="Heiman D."/>
            <person name="Young S."/>
            <person name="Zeng Q."/>
            <person name="Abouelleil A."/>
            <person name="Aftuck L."/>
            <person name="Bessette D."/>
            <person name="Brown A."/>
            <person name="FitzGerald M."/>
            <person name="Lui A."/>
            <person name="Macdonald J.P."/>
            <person name="Priest M."/>
            <person name="Orbach M.J."/>
            <person name="Galgiani J.N."/>
            <person name="Kirkland T.N."/>
            <person name="Cole G.T."/>
            <person name="Birren B.W."/>
            <person name="Henn M.R."/>
            <person name="Taylor J.W."/>
            <person name="Rounsley S.D."/>
        </authorList>
    </citation>
    <scope>NUCLEOTIDE SEQUENCE [LARGE SCALE GENOMIC DNA]</scope>
    <source>
        <strain evidence="2">RMSCC 3488</strain>
    </source>
</reference>
<sequence>MNPFQFYNPVAVDKKKQQHKHTNCVGDCSEYTLSHKSHDHYSQGQVDLMRNSSEAETSLLIKAELGVETETSAIMQDLSYFGSGRSHNKDVSTVESIEMWCLGNHIQCW</sequence>
<reference evidence="1 2" key="1">
    <citation type="submission" date="2007-06" db="EMBL/GenBank/DDBJ databases">
        <title>The Genome Sequence of Coccidioides posadasii RMSCC_3488.</title>
        <authorList>
            <consortium name="Coccidioides Genome Resources Consortium"/>
            <consortium name="The Broad Institute Genome Sequencing Platform"/>
            <person name="Henn M.R."/>
            <person name="Sykes S."/>
            <person name="Young S."/>
            <person name="Jaffe D."/>
            <person name="Berlin A."/>
            <person name="Alvarez P."/>
            <person name="Butler J."/>
            <person name="Gnerre S."/>
            <person name="Grabherr M."/>
            <person name="Mauceli E."/>
            <person name="Brockman W."/>
            <person name="Kodira C."/>
            <person name="Alvarado L."/>
            <person name="Zeng Q."/>
            <person name="Crawford M."/>
            <person name="Antoine C."/>
            <person name="Devon K."/>
            <person name="Galgiani J."/>
            <person name="Orsborn K."/>
            <person name="Lewis M.L."/>
            <person name="Nusbaum C."/>
            <person name="Galagan J."/>
            <person name="Birren B."/>
        </authorList>
    </citation>
    <scope>NUCLEOTIDE SEQUENCE [LARGE SCALE GENOMIC DNA]</scope>
    <source>
        <strain evidence="1 2">RMSCC 3488</strain>
    </source>
</reference>
<dbReference type="EMBL" id="DS268111">
    <property type="protein sequence ID" value="KMM68955.1"/>
    <property type="molecule type" value="Genomic_DNA"/>
</dbReference>
<proteinExistence type="predicted"/>
<dbReference type="VEuPathDB" id="FungiDB:CPAG_05278"/>
<dbReference type="AlphaFoldDB" id="A0A0J6FHV2"/>
<evidence type="ECO:0000313" key="1">
    <source>
        <dbReference type="EMBL" id="KMM68955.1"/>
    </source>
</evidence>
<reference evidence="2" key="2">
    <citation type="journal article" date="2009" name="Genome Res.">
        <title>Comparative genomic analyses of the human fungal pathogens Coccidioides and their relatives.</title>
        <authorList>
            <person name="Sharpton T.J."/>
            <person name="Stajich J.E."/>
            <person name="Rounsley S.D."/>
            <person name="Gardner M.J."/>
            <person name="Wortman J.R."/>
            <person name="Jordar V.S."/>
            <person name="Maiti R."/>
            <person name="Kodira C.D."/>
            <person name="Neafsey D.E."/>
            <person name="Zeng Q."/>
            <person name="Hung C.-Y."/>
            <person name="McMahan C."/>
            <person name="Muszewska A."/>
            <person name="Grynberg M."/>
            <person name="Mandel M.A."/>
            <person name="Kellner E.M."/>
            <person name="Barker B.M."/>
            <person name="Galgiani J.N."/>
            <person name="Orbach M.J."/>
            <person name="Kirkland T.N."/>
            <person name="Cole G.T."/>
            <person name="Henn M.R."/>
            <person name="Birren B.W."/>
            <person name="Taylor J.W."/>
        </authorList>
    </citation>
    <scope>NUCLEOTIDE SEQUENCE [LARGE SCALE GENOMIC DNA]</scope>
    <source>
        <strain evidence="2">RMSCC 3488</strain>
    </source>
</reference>